<name>A0A1R2CYR1_9CILI</name>
<proteinExistence type="predicted"/>
<reference evidence="3 4" key="1">
    <citation type="submission" date="2016-11" db="EMBL/GenBank/DDBJ databases">
        <title>The macronuclear genome of Stentor coeruleus: a giant cell with tiny introns.</title>
        <authorList>
            <person name="Slabodnick M."/>
            <person name="Ruby J.G."/>
            <person name="Reiff S.B."/>
            <person name="Swart E.C."/>
            <person name="Gosai S."/>
            <person name="Prabakaran S."/>
            <person name="Witkowska E."/>
            <person name="Larue G.E."/>
            <person name="Fisher S."/>
            <person name="Freeman R.M."/>
            <person name="Gunawardena J."/>
            <person name="Chu W."/>
            <person name="Stover N.A."/>
            <person name="Gregory B.D."/>
            <person name="Nowacki M."/>
            <person name="Derisi J."/>
            <person name="Roy S.W."/>
            <person name="Marshall W.F."/>
            <person name="Sood P."/>
        </authorList>
    </citation>
    <scope>NUCLEOTIDE SEQUENCE [LARGE SCALE GENOMIC DNA]</scope>
    <source>
        <strain evidence="3">WM001</strain>
    </source>
</reference>
<gene>
    <name evidence="3" type="ORF">SteCoe_2763</name>
</gene>
<feature type="coiled-coil region" evidence="1">
    <location>
        <begin position="186"/>
        <end position="266"/>
    </location>
</feature>
<protein>
    <submittedName>
        <fullName evidence="3">Uncharacterized protein</fullName>
    </submittedName>
</protein>
<sequence length="560" mass="66123">MNKRIKKYRSDANLGEVKLSPKATRKHKSFLLPQIRDGNMLTTSRQSLLPELQKNSKSKKSKSENNSPRSKDSTSPFGFSDTFSQTAITNTLSNFPEKSNSTSNLEFTDSIIPSLKESYKFKVTAAAIEEDHFIYNLKFNKEKTNKNTPDQEKNSFEKCENETLCEQLSSSLIKYEHLEEAYITDTNMLKKEIEKYKQKYKQNKVNHKILIQRYETLNKKHNEITEKIEKNKEFYTNEIKKLSKEVENLQNELNFKSSQIADLHEYCDNIKKENEDKIISLQRKLITMEFDAQKQENIIKTLKASITATNVLYEEQKTKCENYIKNLDEMQNLKEDNLKLQIKLGNTQSILEYAIEERKNISQIHAEQIRKNIEIEKKIKNKERNISNEGINYQTKFSRTKTLRYFNISNGISENQDEVYEKMLRSIDILKEEIKEYKEDNEKNCKDLEYARKNIEEKCAQIKMMEKKFKEDVDKEVNNCREAVLKSIVKLMDKYQKKLDYIKIHTDIMKTRKNIGNMSDNESFDKIIMDCLNALEGEYEVFTEYINEFNNEFILIEGKD</sequence>
<feature type="coiled-coil region" evidence="1">
    <location>
        <begin position="420"/>
        <end position="468"/>
    </location>
</feature>
<evidence type="ECO:0000256" key="1">
    <source>
        <dbReference type="SAM" id="Coils"/>
    </source>
</evidence>
<dbReference type="EMBL" id="MPUH01000031">
    <property type="protein sequence ID" value="OMJ94128.1"/>
    <property type="molecule type" value="Genomic_DNA"/>
</dbReference>
<dbReference type="AlphaFoldDB" id="A0A1R2CYR1"/>
<organism evidence="3 4">
    <name type="scientific">Stentor coeruleus</name>
    <dbReference type="NCBI Taxonomy" id="5963"/>
    <lineage>
        <taxon>Eukaryota</taxon>
        <taxon>Sar</taxon>
        <taxon>Alveolata</taxon>
        <taxon>Ciliophora</taxon>
        <taxon>Postciliodesmatophora</taxon>
        <taxon>Heterotrichea</taxon>
        <taxon>Heterotrichida</taxon>
        <taxon>Stentoridae</taxon>
        <taxon>Stentor</taxon>
    </lineage>
</organism>
<keyword evidence="1" id="KW-0175">Coiled coil</keyword>
<accession>A0A1R2CYR1</accession>
<keyword evidence="4" id="KW-1185">Reference proteome</keyword>
<evidence type="ECO:0000313" key="4">
    <source>
        <dbReference type="Proteomes" id="UP000187209"/>
    </source>
</evidence>
<dbReference type="Proteomes" id="UP000187209">
    <property type="component" value="Unassembled WGS sequence"/>
</dbReference>
<comment type="caution">
    <text evidence="3">The sequence shown here is derived from an EMBL/GenBank/DDBJ whole genome shotgun (WGS) entry which is preliminary data.</text>
</comment>
<feature type="region of interest" description="Disordered" evidence="2">
    <location>
        <begin position="1"/>
        <end position="79"/>
    </location>
</feature>
<evidence type="ECO:0000313" key="3">
    <source>
        <dbReference type="EMBL" id="OMJ94128.1"/>
    </source>
</evidence>
<evidence type="ECO:0000256" key="2">
    <source>
        <dbReference type="SAM" id="MobiDB-lite"/>
    </source>
</evidence>